<keyword evidence="1" id="KW-0472">Membrane</keyword>
<dbReference type="InterPro" id="IPR028087">
    <property type="entry name" value="Tad_N"/>
</dbReference>
<feature type="transmembrane region" description="Helical" evidence="1">
    <location>
        <begin position="20"/>
        <end position="44"/>
    </location>
</feature>
<proteinExistence type="predicted"/>
<sequence length="310" mass="34144">MKKHQLFIKKCKQEDGNAIIFVAMFIVVFCGFVALVVDGGSLFLEKSKLQKSLDASALAGAQDLLSSQGDAEVMAMEYGAKNGYSIAGAEVWTGDHFIQLDKTTNLSLTFAKVLGINTAEVSAMSRAELKGNLIKSNDVVPIGIEKSGFKRNESITLHFQPGNKNNEPQNGNFGYLDIEHPEYNTTRDKIKYGVTVEVSGDMYESTKTGMRWGQVDQGVQYRINLDSSKNHCQQYKTANSSCERVMILPVVKSYSEVSGKSNVKIVGFAAFWVESISQHDVRGRFIEMIASGEFGNKGNDFGVYGVRLVQ</sequence>
<evidence type="ECO:0000313" key="4">
    <source>
        <dbReference type="Proteomes" id="UP001596410"/>
    </source>
</evidence>
<accession>A0ABW2ENJ6</accession>
<keyword evidence="4" id="KW-1185">Reference proteome</keyword>
<evidence type="ECO:0000256" key="1">
    <source>
        <dbReference type="SAM" id="Phobius"/>
    </source>
</evidence>
<feature type="domain" description="Putative Flp pilus-assembly TadG-like N-terminal" evidence="2">
    <location>
        <begin position="16"/>
        <end position="63"/>
    </location>
</feature>
<evidence type="ECO:0000259" key="2">
    <source>
        <dbReference type="Pfam" id="PF13400"/>
    </source>
</evidence>
<comment type="caution">
    <text evidence="3">The sequence shown here is derived from an EMBL/GenBank/DDBJ whole genome shotgun (WGS) entry which is preliminary data.</text>
</comment>
<keyword evidence="1" id="KW-0812">Transmembrane</keyword>
<dbReference type="RefSeq" id="WP_204710686.1">
    <property type="nucleotide sequence ID" value="NZ_JBHSZV010000061.1"/>
</dbReference>
<dbReference type="EMBL" id="JBHSZV010000061">
    <property type="protein sequence ID" value="MFC7063858.1"/>
    <property type="molecule type" value="Genomic_DNA"/>
</dbReference>
<evidence type="ECO:0000313" key="3">
    <source>
        <dbReference type="EMBL" id="MFC7063858.1"/>
    </source>
</evidence>
<protein>
    <submittedName>
        <fullName evidence="3">Pilus assembly protein TadG-related protein</fullName>
    </submittedName>
</protein>
<keyword evidence="1" id="KW-1133">Transmembrane helix</keyword>
<organism evidence="3 4">
    <name type="scientific">Halobacillus seohaensis</name>
    <dbReference type="NCBI Taxonomy" id="447421"/>
    <lineage>
        <taxon>Bacteria</taxon>
        <taxon>Bacillati</taxon>
        <taxon>Bacillota</taxon>
        <taxon>Bacilli</taxon>
        <taxon>Bacillales</taxon>
        <taxon>Bacillaceae</taxon>
        <taxon>Halobacillus</taxon>
    </lineage>
</organism>
<reference evidence="4" key="1">
    <citation type="journal article" date="2019" name="Int. J. Syst. Evol. Microbiol.">
        <title>The Global Catalogue of Microorganisms (GCM) 10K type strain sequencing project: providing services to taxonomists for standard genome sequencing and annotation.</title>
        <authorList>
            <consortium name="The Broad Institute Genomics Platform"/>
            <consortium name="The Broad Institute Genome Sequencing Center for Infectious Disease"/>
            <person name="Wu L."/>
            <person name="Ma J."/>
        </authorList>
    </citation>
    <scope>NUCLEOTIDE SEQUENCE [LARGE SCALE GENOMIC DNA]</scope>
    <source>
        <strain evidence="4">CGMCC 4.1621</strain>
    </source>
</reference>
<name>A0ABW2ENJ6_9BACI</name>
<gene>
    <name evidence="3" type="ORF">ACFQIC_18840</name>
</gene>
<dbReference type="Proteomes" id="UP001596410">
    <property type="component" value="Unassembled WGS sequence"/>
</dbReference>
<dbReference type="Pfam" id="PF13400">
    <property type="entry name" value="Tad"/>
    <property type="match status" value="1"/>
</dbReference>